<evidence type="ECO:0000313" key="3">
    <source>
        <dbReference type="Proteomes" id="UP000031737"/>
    </source>
</evidence>
<accession>A0A061JB18</accession>
<reference evidence="2 3" key="1">
    <citation type="submission" date="2013-07" db="EMBL/GenBank/DDBJ databases">
        <authorList>
            <person name="Stoco P.H."/>
            <person name="Wagner G."/>
            <person name="Gerber A."/>
            <person name="Zaha A."/>
            <person name="Thompson C."/>
            <person name="Bartholomeu D.C."/>
            <person name="Luckemeyer D.D."/>
            <person name="Bahia D."/>
            <person name="Loreto E."/>
            <person name="Prestes E.B."/>
            <person name="Lima F.M."/>
            <person name="Rodrigues-Luiz G."/>
            <person name="Vallejo G.A."/>
            <person name="Filho J.F."/>
            <person name="Monteiro K.M."/>
            <person name="Tyler K.M."/>
            <person name="de Almeida L.G."/>
            <person name="Ortiz M.F."/>
            <person name="Siervo M.A."/>
            <person name="de Moraes M.H."/>
            <person name="Cunha O.L."/>
            <person name="Mendonca-Neto R."/>
            <person name="Silva R."/>
            <person name="Teixeira S.M."/>
            <person name="Murta S.M."/>
            <person name="Sincero T.C."/>
            <person name="Mendes T.A."/>
            <person name="Urmenyi T.P."/>
            <person name="Silva V.G."/>
            <person name="da Rocha W.D."/>
            <person name="Andersson B."/>
            <person name="Romanha A.J."/>
            <person name="Steindel M."/>
            <person name="de Vasconcelos A.T."/>
            <person name="Grisard E.C."/>
        </authorList>
    </citation>
    <scope>NUCLEOTIDE SEQUENCE [LARGE SCALE GENOMIC DNA]</scope>
    <source>
        <strain evidence="2 3">SC58</strain>
    </source>
</reference>
<organism evidence="2 3">
    <name type="scientific">Trypanosoma rangeli SC58</name>
    <dbReference type="NCBI Taxonomy" id="429131"/>
    <lineage>
        <taxon>Eukaryota</taxon>
        <taxon>Discoba</taxon>
        <taxon>Euglenozoa</taxon>
        <taxon>Kinetoplastea</taxon>
        <taxon>Metakinetoplastina</taxon>
        <taxon>Trypanosomatida</taxon>
        <taxon>Trypanosomatidae</taxon>
        <taxon>Trypanosoma</taxon>
        <taxon>Herpetosoma</taxon>
    </lineage>
</organism>
<protein>
    <submittedName>
        <fullName evidence="2">Uncharacterized protein</fullName>
    </submittedName>
</protein>
<name>A0A061JB18_TRYRA</name>
<evidence type="ECO:0000313" key="2">
    <source>
        <dbReference type="EMBL" id="ESL12074.1"/>
    </source>
</evidence>
<dbReference type="Proteomes" id="UP000031737">
    <property type="component" value="Unassembled WGS sequence"/>
</dbReference>
<comment type="caution">
    <text evidence="2">The sequence shown here is derived from an EMBL/GenBank/DDBJ whole genome shotgun (WGS) entry which is preliminary data.</text>
</comment>
<sequence>MPNPYIGNSDAARYVEYYASSRMQRDAVHRLYHKDMQRRQESQRRAEEAVYPPPPRIYRTQREIDDYVNAMVNKEVFRRQKKLAELEWELYHPTPTRYLTEQEMERHVRHMYDQQLRKREHRERRKQQLFGMTPIQKKEAQERAKFHQLEDNWRPSSLHIKYDDGKQLLVSELAAINAAASPSPATQERETRSQRHADPERLRLLAQPSRLTPKVQKETKGNALMPPFCLFGDVIRRGEKRR</sequence>
<proteinExistence type="predicted"/>
<feature type="compositionally biased region" description="Basic and acidic residues" evidence="1">
    <location>
        <begin position="187"/>
        <end position="203"/>
    </location>
</feature>
<gene>
    <name evidence="2" type="ORF">TRSC58_00164</name>
</gene>
<feature type="region of interest" description="Disordered" evidence="1">
    <location>
        <begin position="179"/>
        <end position="219"/>
    </location>
</feature>
<dbReference type="AlphaFoldDB" id="A0A061JB18"/>
<dbReference type="VEuPathDB" id="TriTrypDB:TRSC58_00164"/>
<keyword evidence="3" id="KW-1185">Reference proteome</keyword>
<dbReference type="OrthoDB" id="271276at2759"/>
<dbReference type="EMBL" id="AUPL01000164">
    <property type="protein sequence ID" value="ESL12074.1"/>
    <property type="molecule type" value="Genomic_DNA"/>
</dbReference>
<evidence type="ECO:0000256" key="1">
    <source>
        <dbReference type="SAM" id="MobiDB-lite"/>
    </source>
</evidence>